<organism evidence="2 3">
    <name type="scientific">Macrostomum lignano</name>
    <dbReference type="NCBI Taxonomy" id="282301"/>
    <lineage>
        <taxon>Eukaryota</taxon>
        <taxon>Metazoa</taxon>
        <taxon>Spiralia</taxon>
        <taxon>Lophotrochozoa</taxon>
        <taxon>Platyhelminthes</taxon>
        <taxon>Rhabditophora</taxon>
        <taxon>Macrostomorpha</taxon>
        <taxon>Macrostomida</taxon>
        <taxon>Macrostomidae</taxon>
        <taxon>Macrostomum</taxon>
    </lineage>
</organism>
<dbReference type="AlphaFoldDB" id="A0A1I8FE53"/>
<evidence type="ECO:0000256" key="1">
    <source>
        <dbReference type="SAM" id="MobiDB-lite"/>
    </source>
</evidence>
<name>A0A1I8FE53_9PLAT</name>
<protein>
    <submittedName>
        <fullName evidence="3">UPF0472 protein C16orf72</fullName>
    </submittedName>
</protein>
<evidence type="ECO:0000313" key="3">
    <source>
        <dbReference type="WBParaSite" id="maker-unitig_30361-snap-gene-0.2-mRNA-1"/>
    </source>
</evidence>
<feature type="compositionally biased region" description="Basic residues" evidence="1">
    <location>
        <begin position="48"/>
        <end position="58"/>
    </location>
</feature>
<keyword evidence="2" id="KW-1185">Reference proteome</keyword>
<sequence>LPHPRRGQLPKRRAALLPAERTAAVVATGDGLAAIPPGCSTISARAPASRRSRRRRRAAATTTAEAGENLRQIASLAGLPSPTEQLADWLQQEENKEAERSWPSESCSGRHFGGAGRRTVDTRCASRSATSQNSKRQQSQQQLLQQQQATFQRRLDSRNSWKRIFKKEQDEEEEDPDIGVESFVSGDISRPCPESEAVQLALGILEEHLSDYRKLKQNKPGQCWCFCTACWPEGGKRPAGEQPVGQW</sequence>
<proteinExistence type="predicted"/>
<accession>A0A1I8FE53</accession>
<feature type="compositionally biased region" description="Basic and acidic residues" evidence="1">
    <location>
        <begin position="93"/>
        <end position="102"/>
    </location>
</feature>
<dbReference type="Proteomes" id="UP000095280">
    <property type="component" value="Unplaced"/>
</dbReference>
<evidence type="ECO:0000313" key="2">
    <source>
        <dbReference type="Proteomes" id="UP000095280"/>
    </source>
</evidence>
<reference evidence="3" key="1">
    <citation type="submission" date="2016-11" db="UniProtKB">
        <authorList>
            <consortium name="WormBaseParasite"/>
        </authorList>
    </citation>
    <scope>IDENTIFICATION</scope>
</reference>
<dbReference type="WBParaSite" id="maker-unitig_30361-snap-gene-0.2-mRNA-1">
    <property type="protein sequence ID" value="maker-unitig_30361-snap-gene-0.2-mRNA-1"/>
    <property type="gene ID" value="maker-unitig_30361-snap-gene-0.2"/>
</dbReference>
<feature type="region of interest" description="Disordered" evidence="1">
    <location>
        <begin position="91"/>
        <end position="151"/>
    </location>
</feature>
<feature type="compositionally biased region" description="Low complexity" evidence="1">
    <location>
        <begin position="131"/>
        <end position="151"/>
    </location>
</feature>
<feature type="region of interest" description="Disordered" evidence="1">
    <location>
        <begin position="41"/>
        <end position="65"/>
    </location>
</feature>